<gene>
    <name evidence="5" type="ORF">FOZ62_000097</name>
    <name evidence="6" type="ORF">FOZ63_033063</name>
</gene>
<feature type="domain" description="DUF155" evidence="4">
    <location>
        <begin position="154"/>
        <end position="344"/>
    </location>
</feature>
<name>A0A7J6QTI1_PEROL</name>
<dbReference type="Pfam" id="PF02582">
    <property type="entry name" value="DUF155"/>
    <property type="match status" value="1"/>
</dbReference>
<dbReference type="InterPro" id="IPR051624">
    <property type="entry name" value="RMD1/Sad1-interacting"/>
</dbReference>
<evidence type="ECO:0000256" key="2">
    <source>
        <dbReference type="SAM" id="Coils"/>
    </source>
</evidence>
<proteinExistence type="inferred from homology"/>
<keyword evidence="2" id="KW-0175">Coiled coil</keyword>
<feature type="coiled-coil region" evidence="2">
    <location>
        <begin position="333"/>
        <end position="360"/>
    </location>
</feature>
<feature type="non-terminal residue" evidence="5">
    <location>
        <position position="1"/>
    </location>
</feature>
<evidence type="ECO:0000313" key="6">
    <source>
        <dbReference type="EMBL" id="KAF4756662.1"/>
    </source>
</evidence>
<feature type="region of interest" description="Disordered" evidence="3">
    <location>
        <begin position="1"/>
        <end position="57"/>
    </location>
</feature>
<dbReference type="PANTHER" id="PTHR16255:SF1">
    <property type="entry name" value="REQUIRED FOR MEIOTIC NUCLEAR DIVISION PROTEIN 1 HOMOLOG"/>
    <property type="match status" value="1"/>
</dbReference>
<feature type="compositionally biased region" description="Basic and acidic residues" evidence="3">
    <location>
        <begin position="1"/>
        <end position="28"/>
    </location>
</feature>
<evidence type="ECO:0000256" key="3">
    <source>
        <dbReference type="SAM" id="MobiDB-lite"/>
    </source>
</evidence>
<evidence type="ECO:0000313" key="7">
    <source>
        <dbReference type="Proteomes" id="UP000553632"/>
    </source>
</evidence>
<dbReference type="Proteomes" id="UP000574390">
    <property type="component" value="Unassembled WGS sequence"/>
</dbReference>
<dbReference type="GO" id="GO:0005739">
    <property type="term" value="C:mitochondrion"/>
    <property type="evidence" value="ECO:0007669"/>
    <property type="project" value="UniProtKB-ARBA"/>
</dbReference>
<dbReference type="AlphaFoldDB" id="A0A7J6QTI1"/>
<reference evidence="7 8" key="1">
    <citation type="submission" date="2020-04" db="EMBL/GenBank/DDBJ databases">
        <title>Perkinsus olseni comparative genomics.</title>
        <authorList>
            <person name="Bogema D.R."/>
        </authorList>
    </citation>
    <scope>NUCLEOTIDE SEQUENCE [LARGE SCALE GENOMIC DNA]</scope>
    <source>
        <strain evidence="5">ATCC PRA-205</strain>
        <strain evidence="6 7">ATCC PRA-207</strain>
    </source>
</reference>
<protein>
    <recommendedName>
        <fullName evidence="4">DUF155 domain-containing protein</fullName>
    </recommendedName>
</protein>
<organism evidence="5 8">
    <name type="scientific">Perkinsus olseni</name>
    <name type="common">Perkinsus atlanticus</name>
    <dbReference type="NCBI Taxonomy" id="32597"/>
    <lineage>
        <taxon>Eukaryota</taxon>
        <taxon>Sar</taxon>
        <taxon>Alveolata</taxon>
        <taxon>Perkinsozoa</taxon>
        <taxon>Perkinsea</taxon>
        <taxon>Perkinsida</taxon>
        <taxon>Perkinsidae</taxon>
        <taxon>Perkinsus</taxon>
    </lineage>
</organism>
<dbReference type="Proteomes" id="UP000553632">
    <property type="component" value="Unassembled WGS sequence"/>
</dbReference>
<feature type="region of interest" description="Disordered" evidence="3">
    <location>
        <begin position="864"/>
        <end position="883"/>
    </location>
</feature>
<dbReference type="EMBL" id="JABANO010003559">
    <property type="protein sequence ID" value="KAF4756662.1"/>
    <property type="molecule type" value="Genomic_DNA"/>
</dbReference>
<evidence type="ECO:0000313" key="5">
    <source>
        <dbReference type="EMBL" id="KAF4711372.1"/>
    </source>
</evidence>
<evidence type="ECO:0000313" key="8">
    <source>
        <dbReference type="Proteomes" id="UP000574390"/>
    </source>
</evidence>
<comment type="caution">
    <text evidence="5">The sequence shown here is derived from an EMBL/GenBank/DDBJ whole genome shotgun (WGS) entry which is preliminary data.</text>
</comment>
<dbReference type="EMBL" id="JABANM010027404">
    <property type="protein sequence ID" value="KAF4711372.1"/>
    <property type="molecule type" value="Genomic_DNA"/>
</dbReference>
<feature type="compositionally biased region" description="Basic and acidic residues" evidence="3">
    <location>
        <begin position="777"/>
        <end position="791"/>
    </location>
</feature>
<evidence type="ECO:0000259" key="4">
    <source>
        <dbReference type="Pfam" id="PF02582"/>
    </source>
</evidence>
<dbReference type="PANTHER" id="PTHR16255">
    <property type="entry name" value="REQUIRED FOR MEIOTIC NUCLEAR DIVISION PROTEIN 1 HOMOLOG"/>
    <property type="match status" value="1"/>
</dbReference>
<evidence type="ECO:0000256" key="1">
    <source>
        <dbReference type="ARBA" id="ARBA00008306"/>
    </source>
</evidence>
<sequence>RSTTFESHRGRERAFSRNKHSELRERRQGGPRGASSSSILREFRSGPPDVTIRPPQATDGQRMMELPAYRRRRAGGRNVYRKRGPEAYGRVAAVCIGESIDLDEVRTGWTQFGSRDAYKGRAAGLVGGDLVSDAVPIEKRVLYLTVCANSLDCYLFSFGCVVVWGASDNQLGTIVDLVRPLVKKPLSQPERDYMRYTTEPPLEGTPYGDNGDPEAAHHPSRRPIAHDNIRLSASGGWSSLMERLAHSYSLAQSVRVDAFETMLDGAIERTTDVPETMTRTGTVGIGKKEVARRMGNLFVQRCDLNVYSDILGTPDVFWDFDEYEVVYDKSRRYMDINRRVEILNQRMEVLNDMYTMIQEELHVAHGNNLEIWVIWLVAVDAIVIGLELFLTGLPDFNANILLAKLDGAAPVAPVAKFYAEGLDHGPSSTPWSIHSRLYVDLVWYDSDTVRTLKRFGSLTIKRPPKCFHGSPRSVLSGFGNELYARLHLELPSSANVHTQIIVCDTELGLIVGVKGNAPKRWTSTGYGVLLERQQSVDTAAVSATSGATESTDDHIYTTLLDKVDHRIWQDDGRELSHRAIIPAGTYKAIEVYESLVSPPFPDLTDFKMLVTTGDSGLRARFTARGLDPASPDGQWSSTSHEAGLVWYSSHAVRMLRKLGLLEVEKPPRCLHVRPKGYVNDFVEDLTVFLRSGKPPPGKLFTQLIICVKDGGFVVGIGRNGLNRWQSSVYGFLLAPNPMLQPSRYDERQVVEPSKGAIPVGKRKRPAAPTASSSKRFKRDERTSARSLEDNPTRVGMSNITRPEQVSRSAGGWPILPVKSSGVAHSPLPQVGVDVRVGVHENNNTDEDKGLSIPPVVHEVRAKEFDDDHGDDGGLEKIDDEDSSPYGDWLESLFDSPGAAFTSFPAEVTDLTPGFDEHHRETGARQSTSGVDEHELAGLFDIEAHQNTVSSVPSKDSPEPAVYPPLPIGPRGIAERYPRVSEDTPSLSTMIHDGAYETDDTALDSVKEVVMYVRTEPDTDRLWVKLIFSLCNYEEPLYFHDAMAVTDDDGCLQLDLSGEGHSLDIPILQACIRAQSIPPTSFRICGTAGGSGCYLKFNRTDSIGQAEGHTTSSTVKIQLHRVSHS</sequence>
<dbReference type="InterPro" id="IPR003734">
    <property type="entry name" value="DUF155"/>
</dbReference>
<feature type="compositionally biased region" description="Basic and acidic residues" evidence="3">
    <location>
        <begin position="864"/>
        <end position="876"/>
    </location>
</feature>
<accession>A0A7J6QTI1</accession>
<keyword evidence="7" id="KW-1185">Reference proteome</keyword>
<feature type="region of interest" description="Disordered" evidence="3">
    <location>
        <begin position="196"/>
        <end position="221"/>
    </location>
</feature>
<comment type="similarity">
    <text evidence="1">Belongs to the RMD1/sif2 family.</text>
</comment>
<feature type="region of interest" description="Disordered" evidence="3">
    <location>
        <begin position="746"/>
        <end position="797"/>
    </location>
</feature>